<dbReference type="PANTHER" id="PTHR43811:SF19">
    <property type="entry name" value="39 KDA FK506-BINDING NUCLEAR PROTEIN"/>
    <property type="match status" value="1"/>
</dbReference>
<dbReference type="RefSeq" id="WP_274491850.1">
    <property type="nucleotide sequence ID" value="NZ_CP118166.1"/>
</dbReference>
<dbReference type="KEGG" id="hfl:PUV54_08835"/>
<dbReference type="InterPro" id="IPR000774">
    <property type="entry name" value="PPIase_FKBP_N"/>
</dbReference>
<evidence type="ECO:0000259" key="8">
    <source>
        <dbReference type="PROSITE" id="PS50059"/>
    </source>
</evidence>
<dbReference type="PROSITE" id="PS51257">
    <property type="entry name" value="PROKAR_LIPOPROTEIN"/>
    <property type="match status" value="1"/>
</dbReference>
<evidence type="ECO:0000256" key="3">
    <source>
        <dbReference type="ARBA" id="ARBA00013194"/>
    </source>
</evidence>
<dbReference type="Gene3D" id="3.10.50.40">
    <property type="match status" value="2"/>
</dbReference>
<evidence type="ECO:0000256" key="2">
    <source>
        <dbReference type="ARBA" id="ARBA00006577"/>
    </source>
</evidence>
<dbReference type="GO" id="GO:0006457">
    <property type="term" value="P:protein folding"/>
    <property type="evidence" value="ECO:0007669"/>
    <property type="project" value="InterPro"/>
</dbReference>
<dbReference type="EC" id="5.2.1.8" evidence="3 6"/>
<organism evidence="9 10">
    <name type="scientific">Hyphococcus flavus</name>
    <dbReference type="NCBI Taxonomy" id="1866326"/>
    <lineage>
        <taxon>Bacteria</taxon>
        <taxon>Pseudomonadati</taxon>
        <taxon>Pseudomonadota</taxon>
        <taxon>Alphaproteobacteria</taxon>
        <taxon>Parvularculales</taxon>
        <taxon>Parvularculaceae</taxon>
        <taxon>Hyphococcus</taxon>
    </lineage>
</organism>
<evidence type="ECO:0000256" key="7">
    <source>
        <dbReference type="SAM" id="MobiDB-lite"/>
    </source>
</evidence>
<evidence type="ECO:0000256" key="4">
    <source>
        <dbReference type="ARBA" id="ARBA00023110"/>
    </source>
</evidence>
<keyword evidence="10" id="KW-1185">Reference proteome</keyword>
<comment type="catalytic activity">
    <reaction evidence="1 6">
        <text>[protein]-peptidylproline (omega=180) = [protein]-peptidylproline (omega=0)</text>
        <dbReference type="Rhea" id="RHEA:16237"/>
        <dbReference type="Rhea" id="RHEA-COMP:10747"/>
        <dbReference type="Rhea" id="RHEA-COMP:10748"/>
        <dbReference type="ChEBI" id="CHEBI:83833"/>
        <dbReference type="ChEBI" id="CHEBI:83834"/>
        <dbReference type="EC" id="5.2.1.8"/>
    </reaction>
</comment>
<name>A0AAE9ZCJ3_9PROT</name>
<dbReference type="PANTHER" id="PTHR43811">
    <property type="entry name" value="FKBP-TYPE PEPTIDYL-PROLYL CIS-TRANS ISOMERASE FKPA"/>
    <property type="match status" value="1"/>
</dbReference>
<dbReference type="Pfam" id="PF00254">
    <property type="entry name" value="FKBP_C"/>
    <property type="match status" value="2"/>
</dbReference>
<evidence type="ECO:0000256" key="6">
    <source>
        <dbReference type="PROSITE-ProRule" id="PRU00277"/>
    </source>
</evidence>
<dbReference type="GO" id="GO:0003755">
    <property type="term" value="F:peptidyl-prolyl cis-trans isomerase activity"/>
    <property type="evidence" value="ECO:0007669"/>
    <property type="project" value="UniProtKB-KW"/>
</dbReference>
<proteinExistence type="inferred from homology"/>
<feature type="domain" description="PPIase FKBP-type" evidence="8">
    <location>
        <begin position="110"/>
        <end position="197"/>
    </location>
</feature>
<sequence>MRLLLKTTAIAAAVLMIAACDRPDPGEPEDQPEPPTDINPTDPDGDLPDEAKSGAELAADFQKLATENLAASMAFLDQNAQREGVEVTDSGLQYMVLEEGPEDGRSPVSTDLVTVHYVGTLKDGVEFDSSRARGAAAQFPLNQVIPGWTEGVQLMSEGDRYRFFVPPSLAYGENPRPGGAIGPNDALIFDVELIKVKNPEINLEEANAFLAENAGKDGIQTTESGLQYQVLTEGPSDGKSPEATDTVEVHYQGTLLNGTEFDSSYSRGQTIEFPLNRVIAGWTEGVQLMSEGDKFRFFIPPALAYGETGTPGGPIGPNEALIFEVELVAVK</sequence>
<dbReference type="InterPro" id="IPR046357">
    <property type="entry name" value="PPIase_dom_sf"/>
</dbReference>
<dbReference type="AlphaFoldDB" id="A0AAE9ZCJ3"/>
<dbReference type="EMBL" id="CP118166">
    <property type="protein sequence ID" value="WDI30063.1"/>
    <property type="molecule type" value="Genomic_DNA"/>
</dbReference>
<feature type="domain" description="PPIase FKBP-type" evidence="8">
    <location>
        <begin position="244"/>
        <end position="331"/>
    </location>
</feature>
<accession>A0AAE9ZCJ3</accession>
<keyword evidence="5 6" id="KW-0413">Isomerase</keyword>
<dbReference type="PROSITE" id="PS50059">
    <property type="entry name" value="FKBP_PPIASE"/>
    <property type="match status" value="2"/>
</dbReference>
<dbReference type="Proteomes" id="UP001214043">
    <property type="component" value="Chromosome"/>
</dbReference>
<protein>
    <recommendedName>
        <fullName evidence="3 6">peptidylprolyl isomerase</fullName>
        <ecNumber evidence="3 6">5.2.1.8</ecNumber>
    </recommendedName>
</protein>
<evidence type="ECO:0000256" key="5">
    <source>
        <dbReference type="ARBA" id="ARBA00023235"/>
    </source>
</evidence>
<dbReference type="InterPro" id="IPR001179">
    <property type="entry name" value="PPIase_FKBP_dom"/>
</dbReference>
<dbReference type="FunFam" id="3.10.50.40:FF:000006">
    <property type="entry name" value="Peptidyl-prolyl cis-trans isomerase"/>
    <property type="match status" value="1"/>
</dbReference>
<feature type="region of interest" description="Disordered" evidence="7">
    <location>
        <begin position="21"/>
        <end position="51"/>
    </location>
</feature>
<evidence type="ECO:0000313" key="9">
    <source>
        <dbReference type="EMBL" id="WDI30063.1"/>
    </source>
</evidence>
<dbReference type="Pfam" id="PF01346">
    <property type="entry name" value="FKBP_N"/>
    <property type="match status" value="2"/>
</dbReference>
<evidence type="ECO:0000256" key="1">
    <source>
        <dbReference type="ARBA" id="ARBA00000971"/>
    </source>
</evidence>
<reference evidence="9" key="1">
    <citation type="submission" date="2023-02" db="EMBL/GenBank/DDBJ databases">
        <title>Genome sequence of Hyphococcus flavus.</title>
        <authorList>
            <person name="Rong J.-C."/>
            <person name="Zhao Q."/>
            <person name="Yi M."/>
            <person name="Wu J.-Y."/>
        </authorList>
    </citation>
    <scope>NUCLEOTIDE SEQUENCE</scope>
    <source>
        <strain evidence="9">MCCC 1K03223</strain>
    </source>
</reference>
<evidence type="ECO:0000313" key="10">
    <source>
        <dbReference type="Proteomes" id="UP001214043"/>
    </source>
</evidence>
<gene>
    <name evidence="9" type="ORF">PUV54_08835</name>
</gene>
<comment type="similarity">
    <text evidence="2">Belongs to the FKBP-type PPIase family.</text>
</comment>
<keyword evidence="4 6" id="KW-0697">Rotamase</keyword>
<dbReference type="SUPFAM" id="SSF54534">
    <property type="entry name" value="FKBP-like"/>
    <property type="match status" value="2"/>
</dbReference>